<evidence type="ECO:0000259" key="3">
    <source>
        <dbReference type="PROSITE" id="PS51186"/>
    </source>
</evidence>
<accession>A0A2R4LZQ4</accession>
<organism evidence="4 5">
    <name type="scientific">Celeribacter baekdonensis</name>
    <dbReference type="NCBI Taxonomy" id="875171"/>
    <lineage>
        <taxon>Bacteria</taxon>
        <taxon>Pseudomonadati</taxon>
        <taxon>Pseudomonadota</taxon>
        <taxon>Alphaproteobacteria</taxon>
        <taxon>Rhodobacterales</taxon>
        <taxon>Roseobacteraceae</taxon>
        <taxon>Celeribacter</taxon>
    </lineage>
</organism>
<feature type="domain" description="N-acetyltransferase" evidence="3">
    <location>
        <begin position="4"/>
        <end position="151"/>
    </location>
</feature>
<sequence length="151" mass="16301">MAEMILRPATRADTEAVTGLVAQAFSIYTPKIGKPPAPVFYDYGSLIETGLVSVACDGAALMGIVYLYDQDDGTAMLDVLAVAEAAQGRGVARQLIARAEDQAREMGARALMVYTNAVMDGPLVIYPKLGFAETHRGESDGYQRVHFRKEL</sequence>
<dbReference type="InterPro" id="IPR000182">
    <property type="entry name" value="GNAT_dom"/>
</dbReference>
<keyword evidence="1 4" id="KW-0808">Transferase</keyword>
<keyword evidence="2" id="KW-0012">Acyltransferase</keyword>
<dbReference type="PANTHER" id="PTHR43877">
    <property type="entry name" value="AMINOALKYLPHOSPHONATE N-ACETYLTRANSFERASE-RELATED-RELATED"/>
    <property type="match status" value="1"/>
</dbReference>
<name>A0A2R4LZQ4_9RHOB</name>
<dbReference type="InterPro" id="IPR050832">
    <property type="entry name" value="Bact_Acetyltransf"/>
</dbReference>
<dbReference type="SUPFAM" id="SSF55729">
    <property type="entry name" value="Acyl-CoA N-acyltransferases (Nat)"/>
    <property type="match status" value="1"/>
</dbReference>
<dbReference type="AlphaFoldDB" id="A0A2R4LZQ4"/>
<dbReference type="RefSeq" id="WP_107718445.1">
    <property type="nucleotide sequence ID" value="NZ_CP028475.1"/>
</dbReference>
<dbReference type="Proteomes" id="UP000241447">
    <property type="component" value="Chromosome"/>
</dbReference>
<evidence type="ECO:0000256" key="1">
    <source>
        <dbReference type="ARBA" id="ARBA00022679"/>
    </source>
</evidence>
<evidence type="ECO:0000313" key="5">
    <source>
        <dbReference type="Proteomes" id="UP000241447"/>
    </source>
</evidence>
<evidence type="ECO:0000256" key="2">
    <source>
        <dbReference type="ARBA" id="ARBA00023315"/>
    </source>
</evidence>
<dbReference type="OrthoDB" id="281808at2"/>
<dbReference type="EMBL" id="CP028475">
    <property type="protein sequence ID" value="AVW90424.1"/>
    <property type="molecule type" value="Genomic_DNA"/>
</dbReference>
<dbReference type="InterPro" id="IPR016181">
    <property type="entry name" value="Acyl_CoA_acyltransferase"/>
</dbReference>
<dbReference type="PANTHER" id="PTHR43877:SF2">
    <property type="entry name" value="AMINOALKYLPHOSPHONATE N-ACETYLTRANSFERASE-RELATED"/>
    <property type="match status" value="1"/>
</dbReference>
<proteinExistence type="predicted"/>
<dbReference type="PROSITE" id="PS51186">
    <property type="entry name" value="GNAT"/>
    <property type="match status" value="1"/>
</dbReference>
<dbReference type="Gene3D" id="3.40.630.30">
    <property type="match status" value="1"/>
</dbReference>
<evidence type="ECO:0000313" key="4">
    <source>
        <dbReference type="EMBL" id="AVW90424.1"/>
    </source>
</evidence>
<dbReference type="Pfam" id="PF00583">
    <property type="entry name" value="Acetyltransf_1"/>
    <property type="match status" value="1"/>
</dbReference>
<protein>
    <submittedName>
        <fullName evidence="4">GNAT family N-acetyltransferase</fullName>
    </submittedName>
</protein>
<dbReference type="CDD" id="cd04301">
    <property type="entry name" value="NAT_SF"/>
    <property type="match status" value="1"/>
</dbReference>
<gene>
    <name evidence="4" type="ORF">DA792_04430</name>
</gene>
<dbReference type="KEGG" id="cbak:DA792_04430"/>
<dbReference type="GO" id="GO:0016747">
    <property type="term" value="F:acyltransferase activity, transferring groups other than amino-acyl groups"/>
    <property type="evidence" value="ECO:0007669"/>
    <property type="project" value="InterPro"/>
</dbReference>
<reference evidence="4 5" key="1">
    <citation type="submission" date="2018-03" db="EMBL/GenBank/DDBJ databases">
        <title>The Complete Genome of Celeribacter baekdonensis strain LH4, a Thiosulfate-Oxidizing Alphaproteobacterium Isolated from Gulf of Mexico Continental Slope Sediments.</title>
        <authorList>
            <person name="Flood B.E."/>
            <person name="Bailey J.V."/>
            <person name="Leprich D."/>
        </authorList>
    </citation>
    <scope>NUCLEOTIDE SEQUENCE [LARGE SCALE GENOMIC DNA]</scope>
    <source>
        <strain evidence="4 5">LH4</strain>
    </source>
</reference>